<keyword evidence="2" id="KW-1185">Reference proteome</keyword>
<organism evidence="1 2">
    <name type="scientific">Candidatus Bandiella euplotis</name>
    <dbReference type="NCBI Taxonomy" id="1664265"/>
    <lineage>
        <taxon>Bacteria</taxon>
        <taxon>Pseudomonadati</taxon>
        <taxon>Pseudomonadota</taxon>
        <taxon>Alphaproteobacteria</taxon>
        <taxon>Rickettsiales</taxon>
        <taxon>Candidatus Midichloriaceae</taxon>
        <taxon>Candidatus Bandiella</taxon>
    </lineage>
</organism>
<dbReference type="Pfam" id="PF12100">
    <property type="entry name" value="DUF3576"/>
    <property type="match status" value="1"/>
</dbReference>
<dbReference type="PROSITE" id="PS51257">
    <property type="entry name" value="PROKAR_LIPOPROTEIN"/>
    <property type="match status" value="1"/>
</dbReference>
<gene>
    <name evidence="1" type="ORF">Bandiella_00766</name>
</gene>
<dbReference type="EMBL" id="CP110820">
    <property type="protein sequence ID" value="WPX96648.1"/>
    <property type="molecule type" value="Genomic_DNA"/>
</dbReference>
<protein>
    <submittedName>
        <fullName evidence="1">DUF3576 domain-containing protein</fullName>
    </submittedName>
</protein>
<evidence type="ECO:0000313" key="1">
    <source>
        <dbReference type="EMBL" id="WPX96648.1"/>
    </source>
</evidence>
<name>A0ABZ0UNH9_9RICK</name>
<reference evidence="1 2" key="1">
    <citation type="submission" date="2022-11" db="EMBL/GenBank/DDBJ databases">
        <title>Host association and intracellularity evolved multiple times independently in the Rickettsiales.</title>
        <authorList>
            <person name="Castelli M."/>
            <person name="Nardi T."/>
            <person name="Gammuto L."/>
            <person name="Bellinzona G."/>
            <person name="Sabaneyeva E."/>
            <person name="Potekhin A."/>
            <person name="Serra V."/>
            <person name="Petroni G."/>
            <person name="Sassera D."/>
        </authorList>
    </citation>
    <scope>NUCLEOTIDE SEQUENCE [LARGE SCALE GENOMIC DNA]</scope>
    <source>
        <strain evidence="1 2">NDG2</strain>
    </source>
</reference>
<proteinExistence type="predicted"/>
<sequence>MTYLRYTVCLAAICMLSSCSKLDVQKSYPKTKQQIEEQRVGTLSSGGIFLFGGKDEGLNTNKAVNVNGYLWKSALDKVNFMPINSCDSFGGVIVTDWYSTGENSKERYKINIFINGKEFKADSLKVNVYKQRLDNRGNWGNQFSDHVLANQIAEQIINGARELRFLEKKYN</sequence>
<evidence type="ECO:0000313" key="2">
    <source>
        <dbReference type="Proteomes" id="UP001327219"/>
    </source>
</evidence>
<accession>A0ABZ0UNH9</accession>
<dbReference type="Proteomes" id="UP001327219">
    <property type="component" value="Chromosome"/>
</dbReference>
<dbReference type="InterPro" id="IPR021959">
    <property type="entry name" value="DUF3576"/>
</dbReference>